<feature type="transmembrane region" description="Helical" evidence="1">
    <location>
        <begin position="9"/>
        <end position="29"/>
    </location>
</feature>
<keyword evidence="1" id="KW-0812">Transmembrane</keyword>
<accession>A0A5J4QZ82</accession>
<gene>
    <name evidence="2" type="ORF">EZS27_024460</name>
</gene>
<proteinExistence type="predicted"/>
<keyword evidence="1" id="KW-0472">Membrane</keyword>
<organism evidence="2">
    <name type="scientific">termite gut metagenome</name>
    <dbReference type="NCBI Taxonomy" id="433724"/>
    <lineage>
        <taxon>unclassified sequences</taxon>
        <taxon>metagenomes</taxon>
        <taxon>organismal metagenomes</taxon>
    </lineage>
</organism>
<name>A0A5J4QZ82_9ZZZZ</name>
<keyword evidence="1" id="KW-1133">Transmembrane helix</keyword>
<evidence type="ECO:0000313" key="2">
    <source>
        <dbReference type="EMBL" id="KAA6326434.1"/>
    </source>
</evidence>
<reference evidence="2" key="1">
    <citation type="submission" date="2019-03" db="EMBL/GenBank/DDBJ databases">
        <title>Single cell metagenomics reveals metabolic interactions within the superorganism composed of flagellate Streblomastix strix and complex community of Bacteroidetes bacteria on its surface.</title>
        <authorList>
            <person name="Treitli S.C."/>
            <person name="Kolisko M."/>
            <person name="Husnik F."/>
            <person name="Keeling P."/>
            <person name="Hampl V."/>
        </authorList>
    </citation>
    <scope>NUCLEOTIDE SEQUENCE</scope>
    <source>
        <strain evidence="2">STM</strain>
    </source>
</reference>
<protein>
    <submittedName>
        <fullName evidence="2">Uncharacterized protein</fullName>
    </submittedName>
</protein>
<evidence type="ECO:0000256" key="1">
    <source>
        <dbReference type="SAM" id="Phobius"/>
    </source>
</evidence>
<dbReference type="AlphaFoldDB" id="A0A5J4QZ82"/>
<dbReference type="EMBL" id="SNRY01002168">
    <property type="protein sequence ID" value="KAA6326434.1"/>
    <property type="molecule type" value="Genomic_DNA"/>
</dbReference>
<sequence length="76" mass="8955">MKKNLISGSFWLIMAIHLVVFTAIGLFTVKGWRLLLIFLSGMAALLLVLWLLRLYSTRHPERKRLEAFILFILRKR</sequence>
<feature type="transmembrane region" description="Helical" evidence="1">
    <location>
        <begin position="35"/>
        <end position="55"/>
    </location>
</feature>
<comment type="caution">
    <text evidence="2">The sequence shown here is derived from an EMBL/GenBank/DDBJ whole genome shotgun (WGS) entry which is preliminary data.</text>
</comment>